<dbReference type="AlphaFoldDB" id="A0A0J9XJ99"/>
<dbReference type="SUPFAM" id="SSF103473">
    <property type="entry name" value="MFS general substrate transporter"/>
    <property type="match status" value="1"/>
</dbReference>
<evidence type="ECO:0000256" key="5">
    <source>
        <dbReference type="ARBA" id="ARBA00022970"/>
    </source>
</evidence>
<keyword evidence="6 8" id="KW-1133">Transmembrane helix</keyword>
<evidence type="ECO:0000256" key="4">
    <source>
        <dbReference type="ARBA" id="ARBA00022692"/>
    </source>
</evidence>
<sequence>MNLRIAPSGLIFIAFWLFGLINNVLYVVNLSAAIDLVGPLVPKATVLLADVMPSFLIKLCAPFFVHVIPYNVRISIFVVLSFLGMTVVALSDSIGFKLLGIVLASISSGLGELSFLQLTHFYGEISLAGFSSGTGGAGLVGSFAYLVFTTWVGLSVRSTLLLFSVAPTVFWIAYYIILPKPEVVSVTTGGVEYRAIEEQDPESRIMGASTDLDDVVAALEPKKPRFDSFSVTLARLRPYVVPFMAPLFLVYISEYIINQGISPTLLFPIEEMPFTKYRDAYVTYGTLYQLGVFISRSSSAFVRIRRVYIPSLLQALNLVVVIYQSLYMVIPNVYLVMLLVFYEGLLGGASYVNTFLLVSETVPLQDREFAMGSVGISDSAGVVCAGLISMWLEKYLCGYQKSTGRPWCELP</sequence>
<dbReference type="STRING" id="1173061.A0A0J9XJ99"/>
<feature type="transmembrane region" description="Helical" evidence="8">
    <location>
        <begin position="333"/>
        <end position="357"/>
    </location>
</feature>
<proteinExistence type="inferred from homology"/>
<evidence type="ECO:0000256" key="2">
    <source>
        <dbReference type="ARBA" id="ARBA00007467"/>
    </source>
</evidence>
<accession>A0A0J9XJ99</accession>
<dbReference type="OrthoDB" id="5965864at2759"/>
<keyword evidence="10" id="KW-1185">Reference proteome</keyword>
<keyword evidence="7 8" id="KW-0472">Membrane</keyword>
<dbReference type="PIRSF" id="PIRSF015974">
    <property type="entry name" value="CLN3_BTN1"/>
    <property type="match status" value="1"/>
</dbReference>
<dbReference type="GO" id="GO:0012505">
    <property type="term" value="C:endomembrane system"/>
    <property type="evidence" value="ECO:0007669"/>
    <property type="project" value="UniProtKB-SubCell"/>
</dbReference>
<dbReference type="GO" id="GO:0005774">
    <property type="term" value="C:vacuolar membrane"/>
    <property type="evidence" value="ECO:0007669"/>
    <property type="project" value="UniProtKB-SubCell"/>
</dbReference>
<keyword evidence="5" id="KW-0029">Amino-acid transport</keyword>
<evidence type="ECO:0000256" key="7">
    <source>
        <dbReference type="ARBA" id="ARBA00023136"/>
    </source>
</evidence>
<comment type="subcellular location">
    <subcellularLocation>
        <location evidence="1">Endomembrane system</location>
        <topology evidence="1">Multi-pass membrane protein</topology>
    </subcellularLocation>
    <subcellularLocation>
        <location evidence="8">Vacuole membrane</location>
        <topology evidence="8">Multi-pass membrane protein</topology>
    </subcellularLocation>
</comment>
<comment type="caution">
    <text evidence="9">The sequence shown here is derived from an EMBL/GenBank/DDBJ whole genome shotgun (WGS) entry which is preliminary data.</text>
</comment>
<dbReference type="Gene3D" id="1.20.1250.20">
    <property type="entry name" value="MFS general substrate transporter like domains"/>
    <property type="match status" value="1"/>
</dbReference>
<feature type="transmembrane region" description="Helical" evidence="8">
    <location>
        <begin position="307"/>
        <end position="327"/>
    </location>
</feature>
<protein>
    <recommendedName>
        <fullName evidence="8">Protein BTN</fullName>
    </recommendedName>
</protein>
<organism evidence="9 10">
    <name type="scientific">Geotrichum candidum</name>
    <name type="common">Oospora lactis</name>
    <name type="synonym">Dipodascus geotrichum</name>
    <dbReference type="NCBI Taxonomy" id="1173061"/>
    <lineage>
        <taxon>Eukaryota</taxon>
        <taxon>Fungi</taxon>
        <taxon>Dikarya</taxon>
        <taxon>Ascomycota</taxon>
        <taxon>Saccharomycotina</taxon>
        <taxon>Dipodascomycetes</taxon>
        <taxon>Dipodascales</taxon>
        <taxon>Dipodascaceae</taxon>
        <taxon>Geotrichum</taxon>
    </lineage>
</organism>
<feature type="transmembrane region" description="Helical" evidence="8">
    <location>
        <begin position="74"/>
        <end position="91"/>
    </location>
</feature>
<dbReference type="PANTHER" id="PTHR10981">
    <property type="entry name" value="BATTENIN"/>
    <property type="match status" value="1"/>
</dbReference>
<comment type="similarity">
    <text evidence="2 8">Belongs to the battenin family.</text>
</comment>
<evidence type="ECO:0000256" key="1">
    <source>
        <dbReference type="ARBA" id="ARBA00004127"/>
    </source>
</evidence>
<gene>
    <name evidence="9" type="ORF">BN980_GECA21s00472g</name>
</gene>
<keyword evidence="8" id="KW-0926">Vacuole</keyword>
<evidence type="ECO:0000256" key="6">
    <source>
        <dbReference type="ARBA" id="ARBA00022989"/>
    </source>
</evidence>
<reference evidence="9" key="1">
    <citation type="submission" date="2014-03" db="EMBL/GenBank/DDBJ databases">
        <authorList>
            <person name="Casaregola S."/>
        </authorList>
    </citation>
    <scope>NUCLEOTIDE SEQUENCE [LARGE SCALE GENOMIC DNA]</scope>
    <source>
        <strain evidence="9">CLIB 918</strain>
    </source>
</reference>
<dbReference type="Proteomes" id="UP000242525">
    <property type="component" value="Unassembled WGS sequence"/>
</dbReference>
<dbReference type="GO" id="GO:0006865">
    <property type="term" value="P:amino acid transport"/>
    <property type="evidence" value="ECO:0007669"/>
    <property type="project" value="UniProtKB-KW"/>
</dbReference>
<evidence type="ECO:0000256" key="8">
    <source>
        <dbReference type="RuleBase" id="RU361113"/>
    </source>
</evidence>
<feature type="transmembrane region" description="Helical" evidence="8">
    <location>
        <begin position="12"/>
        <end position="34"/>
    </location>
</feature>
<dbReference type="PANTHER" id="PTHR10981:SF0">
    <property type="entry name" value="BATTENIN"/>
    <property type="match status" value="1"/>
</dbReference>
<dbReference type="Pfam" id="PF02487">
    <property type="entry name" value="CLN3"/>
    <property type="match status" value="1"/>
</dbReference>
<dbReference type="InterPro" id="IPR018460">
    <property type="entry name" value="Battenin_disease_Cln3_subgr"/>
</dbReference>
<evidence type="ECO:0000313" key="10">
    <source>
        <dbReference type="Proteomes" id="UP000242525"/>
    </source>
</evidence>
<dbReference type="InterPro" id="IPR036259">
    <property type="entry name" value="MFS_trans_sf"/>
</dbReference>
<keyword evidence="4 8" id="KW-0812">Transmembrane</keyword>
<dbReference type="InterPro" id="IPR003492">
    <property type="entry name" value="Battenin_disease_Cln3"/>
</dbReference>
<feature type="transmembrane region" description="Helical" evidence="8">
    <location>
        <begin position="369"/>
        <end position="392"/>
    </location>
</feature>
<dbReference type="PRINTS" id="PR01315">
    <property type="entry name" value="BATTENIN"/>
</dbReference>
<feature type="transmembrane region" description="Helical" evidence="8">
    <location>
        <begin position="46"/>
        <end position="68"/>
    </location>
</feature>
<name>A0A0J9XJ99_GEOCN</name>
<keyword evidence="3" id="KW-0813">Transport</keyword>
<feature type="transmembrane region" description="Helical" evidence="8">
    <location>
        <begin position="125"/>
        <end position="148"/>
    </location>
</feature>
<evidence type="ECO:0000256" key="3">
    <source>
        <dbReference type="ARBA" id="ARBA00022448"/>
    </source>
</evidence>
<dbReference type="EMBL" id="CCBN010000021">
    <property type="protein sequence ID" value="CDO57392.1"/>
    <property type="molecule type" value="Genomic_DNA"/>
</dbReference>
<dbReference type="GO" id="GO:0051453">
    <property type="term" value="P:regulation of intracellular pH"/>
    <property type="evidence" value="ECO:0007669"/>
    <property type="project" value="TreeGrafter"/>
</dbReference>
<feature type="transmembrane region" description="Helical" evidence="8">
    <location>
        <begin position="160"/>
        <end position="177"/>
    </location>
</feature>
<evidence type="ECO:0000313" key="9">
    <source>
        <dbReference type="EMBL" id="CDO57392.1"/>
    </source>
</evidence>